<evidence type="ECO:0000256" key="3">
    <source>
        <dbReference type="ARBA" id="ARBA00022475"/>
    </source>
</evidence>
<proteinExistence type="predicted"/>
<protein>
    <submittedName>
        <fullName evidence="6">NitT/TauT family transport system ATP-binding protein</fullName>
    </submittedName>
</protein>
<keyword evidence="3" id="KW-1003">Cell membrane</keyword>
<keyword evidence="4" id="KW-0997">Cell inner membrane</keyword>
<dbReference type="Pfam" id="PF13379">
    <property type="entry name" value="NMT1_2"/>
    <property type="match status" value="1"/>
</dbReference>
<sequence>MKRITIGFIPLTDAAPLIAAHERGFADEEGLAFDLVREVSWANIRDKLSVGLFDAAHMLTPLAIASALGIGHVTVPLIAPATLALNGNAITLSAAFVRELGGALPEDPVAALPLFAAAIKRRSEAGLSPPVFAATFPYSTHNYILRAYFAAGGIDPDRDVQLVVIPPPLMAGSLEKGLIDGFCVGSPWNSVAVDRGAGHILTPSSALFARIPEKTLAIGDTLAGGDPDTLRAIVAATAEGAAWCADPANALELAAMLSAPHYLGVSAPLVLRTIEGRLVFTPGGPTRSVPDFIRYDVPGTVRPDAGRYAWLYAQMVRWGQTRFDPTIPRRIASLIRTDIYDAAMPGLLPPAEADPIGSILEPAFDPADLAGYLARFDERGLPKLRA</sequence>
<keyword evidence="6" id="KW-0067">ATP-binding</keyword>
<dbReference type="Gene3D" id="3.40.190.10">
    <property type="entry name" value="Periplasmic binding protein-like II"/>
    <property type="match status" value="2"/>
</dbReference>
<evidence type="ECO:0000313" key="7">
    <source>
        <dbReference type="Proteomes" id="UP000241808"/>
    </source>
</evidence>
<dbReference type="PANTHER" id="PTHR30024">
    <property type="entry name" value="ALIPHATIC SULFONATES-BINDING PROTEIN-RELATED"/>
    <property type="match status" value="1"/>
</dbReference>
<comment type="subcellular location">
    <subcellularLocation>
        <location evidence="1">Endomembrane system</location>
    </subcellularLocation>
</comment>
<evidence type="ECO:0000313" key="6">
    <source>
        <dbReference type="EMBL" id="PTM60411.1"/>
    </source>
</evidence>
<dbReference type="InterPro" id="IPR044527">
    <property type="entry name" value="NrtA/CpmA_ABC-bd_dom"/>
</dbReference>
<organism evidence="6 7">
    <name type="scientific">Phreatobacter oligotrophus</name>
    <dbReference type="NCBI Taxonomy" id="1122261"/>
    <lineage>
        <taxon>Bacteria</taxon>
        <taxon>Pseudomonadati</taxon>
        <taxon>Pseudomonadota</taxon>
        <taxon>Alphaproteobacteria</taxon>
        <taxon>Hyphomicrobiales</taxon>
        <taxon>Phreatobacteraceae</taxon>
        <taxon>Phreatobacter</taxon>
    </lineage>
</organism>
<dbReference type="OrthoDB" id="570524at2"/>
<evidence type="ECO:0000256" key="4">
    <source>
        <dbReference type="ARBA" id="ARBA00022519"/>
    </source>
</evidence>
<accession>A0A2T4ZEU6</accession>
<keyword evidence="6" id="KW-0547">Nucleotide-binding</keyword>
<dbReference type="GO" id="GO:0012505">
    <property type="term" value="C:endomembrane system"/>
    <property type="evidence" value="ECO:0007669"/>
    <property type="project" value="UniProtKB-SubCell"/>
</dbReference>
<keyword evidence="7" id="KW-1185">Reference proteome</keyword>
<dbReference type="AlphaFoldDB" id="A0A2T4ZEU6"/>
<comment type="caution">
    <text evidence="6">The sequence shown here is derived from an EMBL/GenBank/DDBJ whole genome shotgun (WGS) entry which is preliminary data.</text>
</comment>
<keyword evidence="2" id="KW-0813">Transport</keyword>
<evidence type="ECO:0000256" key="2">
    <source>
        <dbReference type="ARBA" id="ARBA00022448"/>
    </source>
</evidence>
<reference evidence="6 7" key="1">
    <citation type="submission" date="2018-04" db="EMBL/GenBank/DDBJ databases">
        <title>Genomic Encyclopedia of Archaeal and Bacterial Type Strains, Phase II (KMG-II): from individual species to whole genera.</title>
        <authorList>
            <person name="Goeker M."/>
        </authorList>
    </citation>
    <scope>NUCLEOTIDE SEQUENCE [LARGE SCALE GENOMIC DNA]</scope>
    <source>
        <strain evidence="6 7">DSM 25521</strain>
    </source>
</reference>
<dbReference type="EMBL" id="PZZL01000003">
    <property type="protein sequence ID" value="PTM60411.1"/>
    <property type="molecule type" value="Genomic_DNA"/>
</dbReference>
<dbReference type="RefSeq" id="WP_108176190.1">
    <property type="nucleotide sequence ID" value="NZ_PZZL01000003.1"/>
</dbReference>
<dbReference type="GO" id="GO:0005524">
    <property type="term" value="F:ATP binding"/>
    <property type="evidence" value="ECO:0007669"/>
    <property type="project" value="UniProtKB-KW"/>
</dbReference>
<dbReference type="SUPFAM" id="SSF53850">
    <property type="entry name" value="Periplasmic binding protein-like II"/>
    <property type="match status" value="1"/>
</dbReference>
<keyword evidence="5" id="KW-0472">Membrane</keyword>
<gene>
    <name evidence="6" type="ORF">C8P69_103344</name>
</gene>
<evidence type="ECO:0000256" key="1">
    <source>
        <dbReference type="ARBA" id="ARBA00004308"/>
    </source>
</evidence>
<dbReference type="CDD" id="cd13553">
    <property type="entry name" value="PBP2_NrtA_CpmA_like"/>
    <property type="match status" value="1"/>
</dbReference>
<name>A0A2T4ZEU6_9HYPH</name>
<dbReference type="PANTHER" id="PTHR30024:SF43">
    <property type="entry name" value="BLL4572 PROTEIN"/>
    <property type="match status" value="1"/>
</dbReference>
<evidence type="ECO:0000256" key="5">
    <source>
        <dbReference type="ARBA" id="ARBA00023136"/>
    </source>
</evidence>
<dbReference type="Proteomes" id="UP000241808">
    <property type="component" value="Unassembled WGS sequence"/>
</dbReference>